<dbReference type="SUPFAM" id="SSF53448">
    <property type="entry name" value="Nucleotide-diphospho-sugar transferases"/>
    <property type="match status" value="1"/>
</dbReference>
<accession>A0A0F9A258</accession>
<reference evidence="1" key="1">
    <citation type="journal article" date="2015" name="Nature">
        <title>Complex archaea that bridge the gap between prokaryotes and eukaryotes.</title>
        <authorList>
            <person name="Spang A."/>
            <person name="Saw J.H."/>
            <person name="Jorgensen S.L."/>
            <person name="Zaremba-Niedzwiedzka K."/>
            <person name="Martijn J."/>
            <person name="Lind A.E."/>
            <person name="van Eijk R."/>
            <person name="Schleper C."/>
            <person name="Guy L."/>
            <person name="Ettema T.J."/>
        </authorList>
    </citation>
    <scope>NUCLEOTIDE SEQUENCE</scope>
</reference>
<sequence>MNKLILAVIIQARMGSTRLPNKVLSDIIGKPMLWHLVNRLQYSKLNPEIIIATTISERDRKIIALADKLNLKSYAGSIEDVLDRYYQTALKFNAEIIVRITADCPLMDPEVFDKVVKSFLEGDSNYTSNTHPPTFPDGLDVEVFSFKTLMKTWKEAQLSSEREHVTPYMWNHPDIFKLDNVYNNEDLHELRWTVDEEKDLVFVKEIFKNLYPKKKIFLMNDIIELLREKPELIEINNKIPMNEGYLKSLQKDKMKN</sequence>
<dbReference type="EMBL" id="LAZR01048328">
    <property type="protein sequence ID" value="KKK92185.1"/>
    <property type="molecule type" value="Genomic_DNA"/>
</dbReference>
<evidence type="ECO:0000313" key="1">
    <source>
        <dbReference type="EMBL" id="KKK92185.1"/>
    </source>
</evidence>
<dbReference type="PANTHER" id="PTHR42866:SF1">
    <property type="entry name" value="SPORE COAT POLYSACCHARIDE BIOSYNTHESIS PROTEIN SPSF"/>
    <property type="match status" value="1"/>
</dbReference>
<name>A0A0F9A258_9ZZZZ</name>
<dbReference type="GO" id="GO:0005829">
    <property type="term" value="C:cytosol"/>
    <property type="evidence" value="ECO:0007669"/>
    <property type="project" value="TreeGrafter"/>
</dbReference>
<dbReference type="Gene3D" id="3.90.550.10">
    <property type="entry name" value="Spore Coat Polysaccharide Biosynthesis Protein SpsA, Chain A"/>
    <property type="match status" value="1"/>
</dbReference>
<dbReference type="InterPro" id="IPR003329">
    <property type="entry name" value="Cytidylyl_trans"/>
</dbReference>
<dbReference type="PANTHER" id="PTHR42866">
    <property type="entry name" value="3-DEOXY-MANNO-OCTULOSONATE CYTIDYLYLTRANSFERASE"/>
    <property type="match status" value="1"/>
</dbReference>
<evidence type="ECO:0008006" key="2">
    <source>
        <dbReference type="Google" id="ProtNLM"/>
    </source>
</evidence>
<organism evidence="1">
    <name type="scientific">marine sediment metagenome</name>
    <dbReference type="NCBI Taxonomy" id="412755"/>
    <lineage>
        <taxon>unclassified sequences</taxon>
        <taxon>metagenomes</taxon>
        <taxon>ecological metagenomes</taxon>
    </lineage>
</organism>
<dbReference type="AlphaFoldDB" id="A0A0F9A258"/>
<dbReference type="Pfam" id="PF02348">
    <property type="entry name" value="CTP_transf_3"/>
    <property type="match status" value="1"/>
</dbReference>
<dbReference type="CDD" id="cd02518">
    <property type="entry name" value="GT2_SpsF"/>
    <property type="match status" value="1"/>
</dbReference>
<proteinExistence type="predicted"/>
<comment type="caution">
    <text evidence="1">The sequence shown here is derived from an EMBL/GenBank/DDBJ whole genome shotgun (WGS) entry which is preliminary data.</text>
</comment>
<protein>
    <recommendedName>
        <fullName evidence="2">Acylneuraminate cytidylyltransferase</fullName>
    </recommendedName>
</protein>
<gene>
    <name evidence="1" type="ORF">LCGC14_2705460</name>
</gene>
<dbReference type="InterPro" id="IPR029044">
    <property type="entry name" value="Nucleotide-diphossugar_trans"/>
</dbReference>